<dbReference type="PATRIC" id="fig|1229276.3.peg.2058"/>
<reference evidence="1 2" key="2">
    <citation type="journal article" date="2015" name="PLoS ONE">
        <title>Whole-Genome Optical Mapping and Finished Genome Sequence of Sphingobacterium deserti sp. nov., a New Species Isolated from the Western Desert of China.</title>
        <authorList>
            <person name="Teng C."/>
            <person name="Zhou Z."/>
            <person name="Molnar I."/>
            <person name="Li X."/>
            <person name="Tang R."/>
            <person name="Chen M."/>
            <person name="Wang L."/>
            <person name="Su S."/>
            <person name="Zhang W."/>
            <person name="Lin M."/>
        </authorList>
    </citation>
    <scope>NUCLEOTIDE SEQUENCE [LARGE SCALE GENOMIC DNA]</scope>
    <source>
        <strain evidence="2">ACCC05744</strain>
    </source>
</reference>
<reference evidence="2" key="1">
    <citation type="submission" date="2014-04" db="EMBL/GenBank/DDBJ databases">
        <title>Whole-Genome optical mapping and complete genome sequence of Sphingobacterium deserti sp. nov., a new spaces isolated from desert in the west of China.</title>
        <authorList>
            <person name="Teng C."/>
            <person name="Zhou Z."/>
            <person name="Li X."/>
            <person name="Chen M."/>
            <person name="Lin M."/>
            <person name="Wang L."/>
            <person name="Su S."/>
            <person name="Zhang C."/>
            <person name="Zhang W."/>
        </authorList>
    </citation>
    <scope>NUCLEOTIDE SEQUENCE [LARGE SCALE GENOMIC DNA]</scope>
    <source>
        <strain evidence="2">ACCC05744</strain>
    </source>
</reference>
<dbReference type="eggNOG" id="ENOG502ZDY4">
    <property type="taxonomic scope" value="Bacteria"/>
</dbReference>
<evidence type="ECO:0008006" key="3">
    <source>
        <dbReference type="Google" id="ProtNLM"/>
    </source>
</evidence>
<proteinExistence type="predicted"/>
<dbReference type="EMBL" id="JJMU01000029">
    <property type="protein sequence ID" value="KGE14166.1"/>
    <property type="molecule type" value="Genomic_DNA"/>
</dbReference>
<dbReference type="RefSeq" id="WP_052072298.1">
    <property type="nucleotide sequence ID" value="NZ_JJMU01000029.1"/>
</dbReference>
<dbReference type="OrthoDB" id="384098at2"/>
<organism evidence="1 2">
    <name type="scientific">Sphingobacterium deserti</name>
    <dbReference type="NCBI Taxonomy" id="1229276"/>
    <lineage>
        <taxon>Bacteria</taxon>
        <taxon>Pseudomonadati</taxon>
        <taxon>Bacteroidota</taxon>
        <taxon>Sphingobacteriia</taxon>
        <taxon>Sphingobacteriales</taxon>
        <taxon>Sphingobacteriaceae</taxon>
        <taxon>Sphingobacterium</taxon>
    </lineage>
</organism>
<evidence type="ECO:0000313" key="2">
    <source>
        <dbReference type="Proteomes" id="UP000031802"/>
    </source>
</evidence>
<gene>
    <name evidence="1" type="ORF">DI53_1996</name>
</gene>
<protein>
    <recommendedName>
        <fullName evidence="3">Phosphoenolpyruvate carboxykinase</fullName>
    </recommendedName>
</protein>
<dbReference type="AlphaFoldDB" id="A0A0B8T0X1"/>
<keyword evidence="2" id="KW-1185">Reference proteome</keyword>
<name>A0A0B8T0X1_9SPHI</name>
<dbReference type="STRING" id="1229276.DI53_1996"/>
<dbReference type="InterPro" id="IPR027417">
    <property type="entry name" value="P-loop_NTPase"/>
</dbReference>
<dbReference type="Gene3D" id="3.40.50.300">
    <property type="entry name" value="P-loop containing nucleotide triphosphate hydrolases"/>
    <property type="match status" value="1"/>
</dbReference>
<dbReference type="Proteomes" id="UP000031802">
    <property type="component" value="Unassembled WGS sequence"/>
</dbReference>
<sequence length="311" mass="34861">MNDSDTNTVQAGDKASLYYEIANLVMRVLLPPTVNPDKVLPSFRPFLRDTDAGQLVSTVKVNFTALDEDITATKLLSEESLVWGDHFQFRESETYYYTILRAGHGESEWKMRSSKDFSTNEVYAVEQEIHSTTVLAWLLMVTFAQAALPYDTVLIHASVVERAGQGFAFLGKSGTGKSTHSRLWLTNLPDFQLLNDDNPALRIANDNTVWIYGTPWSGKTPCYRDLGVRLQAVVRLTQAKENSFHWKKGKEALITMLPSGSALRWNSGLFAAMTSIFQRVQDRVAVGHLNCLPNAEAAETCYTAIERKQKN</sequence>
<accession>A0A0B8T0X1</accession>
<evidence type="ECO:0000313" key="1">
    <source>
        <dbReference type="EMBL" id="KGE14166.1"/>
    </source>
</evidence>
<dbReference type="SUPFAM" id="SSF53795">
    <property type="entry name" value="PEP carboxykinase-like"/>
    <property type="match status" value="1"/>
</dbReference>
<comment type="caution">
    <text evidence="1">The sequence shown here is derived from an EMBL/GenBank/DDBJ whole genome shotgun (WGS) entry which is preliminary data.</text>
</comment>